<dbReference type="eggNOG" id="ENOG5030GK2">
    <property type="taxonomic scope" value="Bacteria"/>
</dbReference>
<organism evidence="2 3">
    <name type="scientific">Clostridium cadaveris</name>
    <dbReference type="NCBI Taxonomy" id="1529"/>
    <lineage>
        <taxon>Bacteria</taxon>
        <taxon>Bacillati</taxon>
        <taxon>Bacillota</taxon>
        <taxon>Clostridia</taxon>
        <taxon>Eubacteriales</taxon>
        <taxon>Clostridiaceae</taxon>
        <taxon>Clostridium</taxon>
    </lineage>
</organism>
<protein>
    <submittedName>
        <fullName evidence="2">Uncharacterized protein</fullName>
    </submittedName>
</protein>
<feature type="compositionally biased region" description="Polar residues" evidence="1">
    <location>
        <begin position="134"/>
        <end position="150"/>
    </location>
</feature>
<dbReference type="AlphaFoldDB" id="A0A1I2MIZ5"/>
<dbReference type="EMBL" id="FOOE01000015">
    <property type="protein sequence ID" value="SFF91474.1"/>
    <property type="molecule type" value="Genomic_DNA"/>
</dbReference>
<keyword evidence="3" id="KW-1185">Reference proteome</keyword>
<feature type="region of interest" description="Disordered" evidence="1">
    <location>
        <begin position="134"/>
        <end position="159"/>
    </location>
</feature>
<evidence type="ECO:0000256" key="1">
    <source>
        <dbReference type="SAM" id="MobiDB-lite"/>
    </source>
</evidence>
<evidence type="ECO:0000313" key="3">
    <source>
        <dbReference type="Proteomes" id="UP000182135"/>
    </source>
</evidence>
<name>A0A1I2MIZ5_9CLOT</name>
<sequence>MLNMNYEDALKNLEEILKKCGYKKCDYESFKDLKCHFDPSAGADTNYCRNANSDIPNGFQDIEPMLLVTIAEILANAISGKFPANVLNSYGNFLQLISQIISTYNAQQQYQQSGPGRYYNPSYRNVTNPYFINSSPTSSDGGEQATVRSSSNEKNRTNLDEISTLKKEIENLKKQVESLRR</sequence>
<dbReference type="STRING" id="1529.SAMN04487885_11535"/>
<dbReference type="Proteomes" id="UP000182135">
    <property type="component" value="Unassembled WGS sequence"/>
</dbReference>
<evidence type="ECO:0000313" key="2">
    <source>
        <dbReference type="EMBL" id="SFF91474.1"/>
    </source>
</evidence>
<reference evidence="2 3" key="1">
    <citation type="submission" date="2016-10" db="EMBL/GenBank/DDBJ databases">
        <authorList>
            <person name="de Groot N.N."/>
        </authorList>
    </citation>
    <scope>NUCLEOTIDE SEQUENCE [LARGE SCALE GENOMIC DNA]</scope>
    <source>
        <strain evidence="2 3">NLAE-zl-G419</strain>
    </source>
</reference>
<proteinExistence type="predicted"/>
<accession>A0A1I2MIZ5</accession>
<gene>
    <name evidence="2" type="ORF">SAMN04487885_11535</name>
</gene>